<evidence type="ECO:0000313" key="5">
    <source>
        <dbReference type="EMBL" id="KAK6919945.1"/>
    </source>
</evidence>
<reference evidence="5 6" key="1">
    <citation type="submission" date="2023-12" db="EMBL/GenBank/DDBJ databases">
        <title>A high-quality genome assembly for Dillenia turbinata (Dilleniales).</title>
        <authorList>
            <person name="Chanderbali A."/>
        </authorList>
    </citation>
    <scope>NUCLEOTIDE SEQUENCE [LARGE SCALE GENOMIC DNA]</scope>
    <source>
        <strain evidence="5">LSX21</strain>
        <tissue evidence="5">Leaf</tissue>
    </source>
</reference>
<keyword evidence="2" id="KW-0547">Nucleotide-binding</keyword>
<dbReference type="AlphaFoldDB" id="A0AAN8UQA5"/>
<accession>A0AAN8UQA5</accession>
<gene>
    <name evidence="5" type="ORF">RJ641_015849</name>
</gene>
<dbReference type="GO" id="GO:0000166">
    <property type="term" value="F:nucleotide binding"/>
    <property type="evidence" value="ECO:0007669"/>
    <property type="project" value="UniProtKB-KW"/>
</dbReference>
<dbReference type="InterPro" id="IPR052203">
    <property type="entry name" value="GHMP_Kinase-Related"/>
</dbReference>
<dbReference type="InterPro" id="IPR012887">
    <property type="entry name" value="GDP_fucose_pyrophosphorylase"/>
</dbReference>
<sequence>MYSYRACMLLGQNDIVNISYKAVYLKFQSILYFFSSLQAAISFLYEAVKCTFGMEDMVSLVICLNKLKSNKANYASSFNSSLNFIADDLSFLHFGTSSEVLDHLSGTHSGLVGRRHLCSIPTTTLSDIAASAIIVSSKITAGVSIGEDSLVYDSSIFGRVQIGSLSIVVGINIPEGSANNSCCFVLPDRHCLWEVPLIGRTSRLIVCCGLHDNPKNSVEKYGTFCGKPWKKVLSDLGIQESELWSSTTQDKCLWNAKIYPVLPYFTMLRLAMWLMGLVDGKNESLHPLWRSADRVSLEELHRAIDNT</sequence>
<keyword evidence="1" id="KW-0808">Transferase</keyword>
<dbReference type="Pfam" id="PF07959">
    <property type="entry name" value="Fucose_pyrophosphorylase"/>
    <property type="match status" value="1"/>
</dbReference>
<feature type="domain" description="GDP-fucose pyrophosphorylase" evidence="4">
    <location>
        <begin position="82"/>
        <end position="263"/>
    </location>
</feature>
<keyword evidence="3" id="KW-0418">Kinase</keyword>
<evidence type="ECO:0000256" key="1">
    <source>
        <dbReference type="ARBA" id="ARBA00022679"/>
    </source>
</evidence>
<evidence type="ECO:0000256" key="3">
    <source>
        <dbReference type="ARBA" id="ARBA00022777"/>
    </source>
</evidence>
<dbReference type="EMBL" id="JBAMMX010000021">
    <property type="protein sequence ID" value="KAK6919945.1"/>
    <property type="molecule type" value="Genomic_DNA"/>
</dbReference>
<organism evidence="5 6">
    <name type="scientific">Dillenia turbinata</name>
    <dbReference type="NCBI Taxonomy" id="194707"/>
    <lineage>
        <taxon>Eukaryota</taxon>
        <taxon>Viridiplantae</taxon>
        <taxon>Streptophyta</taxon>
        <taxon>Embryophyta</taxon>
        <taxon>Tracheophyta</taxon>
        <taxon>Spermatophyta</taxon>
        <taxon>Magnoliopsida</taxon>
        <taxon>eudicotyledons</taxon>
        <taxon>Gunneridae</taxon>
        <taxon>Pentapetalae</taxon>
        <taxon>Dilleniales</taxon>
        <taxon>Dilleniaceae</taxon>
        <taxon>Dillenia</taxon>
    </lineage>
</organism>
<evidence type="ECO:0000259" key="4">
    <source>
        <dbReference type="Pfam" id="PF07959"/>
    </source>
</evidence>
<evidence type="ECO:0000313" key="6">
    <source>
        <dbReference type="Proteomes" id="UP001370490"/>
    </source>
</evidence>
<evidence type="ECO:0000256" key="2">
    <source>
        <dbReference type="ARBA" id="ARBA00022741"/>
    </source>
</evidence>
<name>A0AAN8UQA5_9MAGN</name>
<keyword evidence="6" id="KW-1185">Reference proteome</keyword>
<proteinExistence type="predicted"/>
<dbReference type="Proteomes" id="UP001370490">
    <property type="component" value="Unassembled WGS sequence"/>
</dbReference>
<dbReference type="PANTHER" id="PTHR32463">
    <property type="entry name" value="L-FUCOSE KINASE"/>
    <property type="match status" value="1"/>
</dbReference>
<dbReference type="GO" id="GO:0042352">
    <property type="term" value="P:GDP-L-fucose salvage"/>
    <property type="evidence" value="ECO:0007669"/>
    <property type="project" value="TreeGrafter"/>
</dbReference>
<dbReference type="GO" id="GO:0050201">
    <property type="term" value="F:fucokinase activity"/>
    <property type="evidence" value="ECO:0007669"/>
    <property type="project" value="TreeGrafter"/>
</dbReference>
<protein>
    <submittedName>
        <fullName evidence="5">L-fucokinase</fullName>
    </submittedName>
</protein>
<comment type="caution">
    <text evidence="5">The sequence shown here is derived from an EMBL/GenBank/DDBJ whole genome shotgun (WGS) entry which is preliminary data.</text>
</comment>
<dbReference type="PANTHER" id="PTHR32463:SF0">
    <property type="entry name" value="L-FUCOSE KINASE"/>
    <property type="match status" value="1"/>
</dbReference>